<comment type="function">
    <text evidence="5 6">Responsible for the release of ribosomes from messenger RNA at the termination of protein biosynthesis. May increase the efficiency of translation by recycling ribosomes from one round of translation to another.</text>
</comment>
<keyword evidence="3 6" id="KW-0963">Cytoplasm</keyword>
<accession>A0A1A9ETR1</accession>
<gene>
    <name evidence="6" type="primary">frr</name>
    <name evidence="9" type="ORF">A8C75_02905</name>
</gene>
<dbReference type="GO" id="GO:0002184">
    <property type="term" value="P:cytoplasmic translational termination"/>
    <property type="evidence" value="ECO:0007669"/>
    <property type="project" value="TreeGrafter"/>
</dbReference>
<evidence type="ECO:0000256" key="7">
    <source>
        <dbReference type="SAM" id="Coils"/>
    </source>
</evidence>
<evidence type="ECO:0000256" key="3">
    <source>
        <dbReference type="ARBA" id="ARBA00022490"/>
    </source>
</evidence>
<dbReference type="Pfam" id="PF01765">
    <property type="entry name" value="RRF"/>
    <property type="match status" value="1"/>
</dbReference>
<comment type="similarity">
    <text evidence="2 6">Belongs to the RRF family.</text>
</comment>
<name>A0A1A9ETR1_9GAMM</name>
<dbReference type="PANTHER" id="PTHR20982:SF3">
    <property type="entry name" value="MITOCHONDRIAL RIBOSOME RECYCLING FACTOR PSEUDO 1"/>
    <property type="match status" value="1"/>
</dbReference>
<dbReference type="EMBL" id="CP015839">
    <property type="protein sequence ID" value="ANG61524.1"/>
    <property type="molecule type" value="Genomic_DNA"/>
</dbReference>
<dbReference type="InterPro" id="IPR002661">
    <property type="entry name" value="Ribosome_recyc_fac"/>
</dbReference>
<dbReference type="AlphaFoldDB" id="A0A1A9ETR1"/>
<dbReference type="GO" id="GO:0005829">
    <property type="term" value="C:cytosol"/>
    <property type="evidence" value="ECO:0007669"/>
    <property type="project" value="GOC"/>
</dbReference>
<dbReference type="HAMAP" id="MF_00040">
    <property type="entry name" value="RRF"/>
    <property type="match status" value="1"/>
</dbReference>
<reference evidence="10" key="1">
    <citation type="submission" date="2016-05" db="EMBL/GenBank/DDBJ databases">
        <authorList>
            <person name="Baek K."/>
            <person name="Yang S.-J."/>
        </authorList>
    </citation>
    <scope>NUCLEOTIDE SEQUENCE [LARGE SCALE GENOMIC DNA]</scope>
    <source>
        <strain evidence="10">ST58-10</strain>
    </source>
</reference>
<evidence type="ECO:0000256" key="4">
    <source>
        <dbReference type="ARBA" id="ARBA00022917"/>
    </source>
</evidence>
<evidence type="ECO:0000256" key="2">
    <source>
        <dbReference type="ARBA" id="ARBA00005912"/>
    </source>
</evidence>
<keyword evidence="4 6" id="KW-0648">Protein biosynthesis</keyword>
<feature type="coiled-coil region" evidence="7">
    <location>
        <begin position="139"/>
        <end position="166"/>
    </location>
</feature>
<keyword evidence="7" id="KW-0175">Coiled coil</keyword>
<keyword evidence="10" id="KW-1185">Reference proteome</keyword>
<dbReference type="Gene3D" id="1.10.132.20">
    <property type="entry name" value="Ribosome-recycling factor"/>
    <property type="match status" value="1"/>
</dbReference>
<feature type="domain" description="Ribosome recycling factor" evidence="8">
    <location>
        <begin position="22"/>
        <end position="183"/>
    </location>
</feature>
<dbReference type="RefSeq" id="WP_067377867.1">
    <property type="nucleotide sequence ID" value="NZ_CP015839.1"/>
</dbReference>
<organism evidence="9 10">
    <name type="scientific">Marinobacterium aestuarii</name>
    <dbReference type="NCBI Taxonomy" id="1821621"/>
    <lineage>
        <taxon>Bacteria</taxon>
        <taxon>Pseudomonadati</taxon>
        <taxon>Pseudomonadota</taxon>
        <taxon>Gammaproteobacteria</taxon>
        <taxon>Oceanospirillales</taxon>
        <taxon>Oceanospirillaceae</taxon>
        <taxon>Marinobacterium</taxon>
    </lineage>
</organism>
<proteinExistence type="inferred from homology"/>
<dbReference type="CDD" id="cd00520">
    <property type="entry name" value="RRF"/>
    <property type="match status" value="1"/>
</dbReference>
<protein>
    <recommendedName>
        <fullName evidence="6">Ribosome-recycling factor</fullName>
        <shortName evidence="6">RRF</shortName>
    </recommendedName>
    <alternativeName>
        <fullName evidence="6">Ribosome-releasing factor</fullName>
    </alternativeName>
</protein>
<dbReference type="Gene3D" id="3.30.1360.40">
    <property type="match status" value="1"/>
</dbReference>
<dbReference type="InterPro" id="IPR036191">
    <property type="entry name" value="RRF_sf"/>
</dbReference>
<dbReference type="GO" id="GO:0043023">
    <property type="term" value="F:ribosomal large subunit binding"/>
    <property type="evidence" value="ECO:0007669"/>
    <property type="project" value="TreeGrafter"/>
</dbReference>
<dbReference type="InterPro" id="IPR023584">
    <property type="entry name" value="Ribosome_recyc_fac_dom"/>
</dbReference>
<evidence type="ECO:0000256" key="5">
    <source>
        <dbReference type="ARBA" id="ARBA00025050"/>
    </source>
</evidence>
<dbReference type="PANTHER" id="PTHR20982">
    <property type="entry name" value="RIBOSOME RECYCLING FACTOR"/>
    <property type="match status" value="1"/>
</dbReference>
<reference evidence="9 10" key="2">
    <citation type="journal article" date="2018" name="Int. J. Syst. Evol. Microbiol.">
        <title>Marinobacterium aestuarii sp. nov., a benzene-degrading marine bacterium isolated from estuary sediment.</title>
        <authorList>
            <person name="Bae S.S."/>
            <person name="Jung J."/>
            <person name="Chung D."/>
            <person name="Baek K."/>
        </authorList>
    </citation>
    <scope>NUCLEOTIDE SEQUENCE [LARGE SCALE GENOMIC DNA]</scope>
    <source>
        <strain evidence="9 10">ST58-10</strain>
    </source>
</reference>
<dbReference type="FunFam" id="3.30.1360.40:FF:000001">
    <property type="entry name" value="Ribosome-recycling factor"/>
    <property type="match status" value="1"/>
</dbReference>
<evidence type="ECO:0000259" key="8">
    <source>
        <dbReference type="Pfam" id="PF01765"/>
    </source>
</evidence>
<dbReference type="Proteomes" id="UP000078070">
    <property type="component" value="Chromosome"/>
</dbReference>
<dbReference type="OrthoDB" id="9804006at2"/>
<comment type="subcellular location">
    <subcellularLocation>
        <location evidence="1 6">Cytoplasm</location>
    </subcellularLocation>
</comment>
<evidence type="ECO:0000256" key="1">
    <source>
        <dbReference type="ARBA" id="ARBA00004496"/>
    </source>
</evidence>
<evidence type="ECO:0000256" key="6">
    <source>
        <dbReference type="HAMAP-Rule" id="MF_00040"/>
    </source>
</evidence>
<dbReference type="NCBIfam" id="TIGR00496">
    <property type="entry name" value="frr"/>
    <property type="match status" value="1"/>
</dbReference>
<dbReference type="KEGG" id="mars:A8C75_02905"/>
<evidence type="ECO:0000313" key="9">
    <source>
        <dbReference type="EMBL" id="ANG61524.1"/>
    </source>
</evidence>
<evidence type="ECO:0000313" key="10">
    <source>
        <dbReference type="Proteomes" id="UP000078070"/>
    </source>
</evidence>
<dbReference type="FunFam" id="1.10.132.20:FF:000001">
    <property type="entry name" value="Ribosome-recycling factor"/>
    <property type="match status" value="1"/>
</dbReference>
<dbReference type="SUPFAM" id="SSF55194">
    <property type="entry name" value="Ribosome recycling factor, RRF"/>
    <property type="match status" value="1"/>
</dbReference>
<sequence length="185" mass="20954">MLNEIVKDAEVRMAKSIESLVDHFKRIRTGRAHPSILDSLTISYYGSDVPITQVANVSVEDSRTLAINPWEKQMVSVIEKAIMKSDLGLNPSTNGDTIRLPMPALTEETRKGYIRQARQEAENGRVSVRNVRRDANGTIKDLLKDKEVSEDEGRRAEDQVQKLTDKYVAEVDKLLEQKETDLMEI</sequence>
<dbReference type="STRING" id="1821621.A8C75_02905"/>